<keyword evidence="2" id="KW-1185">Reference proteome</keyword>
<dbReference type="RefSeq" id="WP_069646353.1">
    <property type="nucleotide sequence ID" value="NZ_MIJZ01000013.1"/>
</dbReference>
<organism evidence="1 2">
    <name type="scientific">Enterococcus ureasiticus</name>
    <dbReference type="NCBI Taxonomy" id="903984"/>
    <lineage>
        <taxon>Bacteria</taxon>
        <taxon>Bacillati</taxon>
        <taxon>Bacillota</taxon>
        <taxon>Bacilli</taxon>
        <taxon>Lactobacillales</taxon>
        <taxon>Enterococcaceae</taxon>
        <taxon>Enterococcus</taxon>
    </lineage>
</organism>
<evidence type="ECO:0000313" key="2">
    <source>
        <dbReference type="Proteomes" id="UP000094068"/>
    </source>
</evidence>
<dbReference type="STRING" id="903984.BCR21_09890"/>
<accession>A0A1E5GFW1</accession>
<reference evidence="2" key="1">
    <citation type="submission" date="2016-09" db="EMBL/GenBank/DDBJ databases">
        <authorList>
            <person name="Gulvik C.A."/>
        </authorList>
    </citation>
    <scope>NUCLEOTIDE SEQUENCE [LARGE SCALE GENOMIC DNA]</scope>
    <source>
        <strain evidence="2">DSM 23328</strain>
    </source>
</reference>
<dbReference type="AlphaFoldDB" id="A0A1E5GFW1"/>
<gene>
    <name evidence="1" type="ORF">BCR21_09890</name>
</gene>
<dbReference type="OrthoDB" id="2196902at2"/>
<comment type="caution">
    <text evidence="1">The sequence shown here is derived from an EMBL/GenBank/DDBJ whole genome shotgun (WGS) entry which is preliminary data.</text>
</comment>
<proteinExistence type="predicted"/>
<name>A0A1E5GFW1_9ENTE</name>
<protein>
    <submittedName>
        <fullName evidence="1">Uncharacterized protein</fullName>
    </submittedName>
</protein>
<sequence length="62" mass="7103">MLLSEKLKKVSFTEIDDPVEYFDQLASEATEMESIISVHSILVEQLGQNVVEDTIKNYLQDK</sequence>
<dbReference type="Proteomes" id="UP000094068">
    <property type="component" value="Unassembled WGS sequence"/>
</dbReference>
<dbReference type="EMBL" id="MIJZ01000013">
    <property type="protein sequence ID" value="OEG11592.1"/>
    <property type="molecule type" value="Genomic_DNA"/>
</dbReference>
<evidence type="ECO:0000313" key="1">
    <source>
        <dbReference type="EMBL" id="OEG11592.1"/>
    </source>
</evidence>